<protein>
    <recommendedName>
        <fullName evidence="4 17">Alpha-amylase</fullName>
        <ecNumber evidence="4 17">3.2.1.1</ecNumber>
    </recommendedName>
</protein>
<dbReference type="InterPro" id="IPR015340">
    <property type="entry name" value="A_amylase_C_dom"/>
</dbReference>
<dbReference type="CDD" id="cd11319">
    <property type="entry name" value="AmyAc_euk_AmyA"/>
    <property type="match status" value="1"/>
</dbReference>
<comment type="catalytic activity">
    <reaction evidence="1 17">
        <text>Endohydrolysis of (1-&gt;4)-alpha-D-glucosidic linkages in polysaccharides containing three or more (1-&gt;4)-alpha-linked D-glucose units.</text>
        <dbReference type="EC" id="3.2.1.1"/>
    </reaction>
</comment>
<evidence type="ECO:0000313" key="21">
    <source>
        <dbReference type="EMBL" id="PYH94222.1"/>
    </source>
</evidence>
<dbReference type="InterPro" id="IPR017853">
    <property type="entry name" value="GH"/>
</dbReference>
<dbReference type="EC" id="3.2.1.1" evidence="4 17"/>
<feature type="binding site" evidence="15">
    <location>
        <position position="261"/>
    </location>
    <ligand>
        <name>substrate</name>
    </ligand>
</feature>
<evidence type="ECO:0000256" key="4">
    <source>
        <dbReference type="ARBA" id="ARBA00012595"/>
    </source>
</evidence>
<dbReference type="SUPFAM" id="SSF51011">
    <property type="entry name" value="Glycosyl hydrolase domain"/>
    <property type="match status" value="1"/>
</dbReference>
<evidence type="ECO:0000256" key="1">
    <source>
        <dbReference type="ARBA" id="ARBA00000548"/>
    </source>
</evidence>
<keyword evidence="19" id="KW-0732">Signal</keyword>
<gene>
    <name evidence="21" type="ORF">BO71DRAFT_419537</name>
</gene>
<proteinExistence type="inferred from homology"/>
<keyword evidence="7" id="KW-0106">Calcium</keyword>
<dbReference type="InterPro" id="IPR006047">
    <property type="entry name" value="GH13_cat_dom"/>
</dbReference>
<feature type="site" description="Transition state stabilizer" evidence="13">
    <location>
        <position position="319"/>
    </location>
</feature>
<evidence type="ECO:0000256" key="14">
    <source>
        <dbReference type="PIRSR" id="PIRSR001024-4"/>
    </source>
</evidence>
<keyword evidence="22" id="KW-1185">Reference proteome</keyword>
<sequence length="553" mass="60739">MARLTQVGTLLCALSSVAVAGAPSAQKWTERSIYQIMTDRFARPKGAADDTCDSYKYCGGSWAGIIDKLDYIQDLGFTALQISPVVENIPDNTEYGEAYHGYWPRNLYALNSHFGTADDLQKLSKELHKRGMYLMVDVVINDMAQAINGSMTDDPSPKIDYSRLVPFNDEKYYHPFCSITDWNDPDIIKQCWLGEEVVALPDLKTDHSDVVSTIQTWVKGLVGNYSIDGLRIDATKHMDDAYLTNFTQAAGVFTMGEVYSGDPNTVCRYKQFVSDLLNYPVYYPMIDAFTAGNMPGLAENVRKAPDDCGALATFVENHDLPRFASLDNDTTLAKNAMAFNILSDGIPIVYQGQEQHMKGDYAPYNRDPLWTTGYSTDGSLYKLTSTLNKLRNHAIRNDKNYISNTSQELYVDGSTYATRKGSEGTQIVSVFSNQGARGGPYQLKVAGAYSPGTEVMEMLNCTKLNATDAGDINVDMNAGEPRVFFPVKKLDGSGLCGFAKRKASGCTPSGNTTSTQKNNTKEEDVPESTGHHVSVSFSTFVLGVVVGAAGWLL</sequence>
<feature type="chain" id="PRO_5016374154" description="Alpha-amylase" evidence="19">
    <location>
        <begin position="21"/>
        <end position="553"/>
    </location>
</feature>
<organism evidence="21 22">
    <name type="scientific">Aspergillus ellipticus CBS 707.79</name>
    <dbReference type="NCBI Taxonomy" id="1448320"/>
    <lineage>
        <taxon>Eukaryota</taxon>
        <taxon>Fungi</taxon>
        <taxon>Dikarya</taxon>
        <taxon>Ascomycota</taxon>
        <taxon>Pezizomycotina</taxon>
        <taxon>Eurotiomycetes</taxon>
        <taxon>Eurotiomycetidae</taxon>
        <taxon>Eurotiales</taxon>
        <taxon>Aspergillaceae</taxon>
        <taxon>Aspergillus</taxon>
        <taxon>Aspergillus subgen. Circumdati</taxon>
    </lineage>
</organism>
<dbReference type="AlphaFoldDB" id="A0A319ET73"/>
<dbReference type="Gene3D" id="2.60.40.1180">
    <property type="entry name" value="Golgi alpha-mannosidase II"/>
    <property type="match status" value="1"/>
</dbReference>
<feature type="domain" description="Glycosyl hydrolase family 13 catalytic" evidence="20">
    <location>
        <begin position="35"/>
        <end position="391"/>
    </location>
</feature>
<evidence type="ECO:0000256" key="18">
    <source>
        <dbReference type="SAM" id="MobiDB-lite"/>
    </source>
</evidence>
<dbReference type="Pfam" id="PF00128">
    <property type="entry name" value="Alpha-amylase"/>
    <property type="match status" value="1"/>
</dbReference>
<evidence type="ECO:0000256" key="10">
    <source>
        <dbReference type="ARBA" id="ARBA00023277"/>
    </source>
</evidence>
<dbReference type="InterPro" id="IPR013777">
    <property type="entry name" value="A-amylase-like"/>
</dbReference>
<feature type="region of interest" description="Disordered" evidence="18">
    <location>
        <begin position="502"/>
        <end position="528"/>
    </location>
</feature>
<keyword evidence="11 17" id="KW-0326">Glycosidase</keyword>
<keyword evidence="10 17" id="KW-0119">Carbohydrate metabolism</keyword>
<evidence type="ECO:0000256" key="11">
    <source>
        <dbReference type="ARBA" id="ARBA00023295"/>
    </source>
</evidence>
<evidence type="ECO:0000256" key="7">
    <source>
        <dbReference type="ARBA" id="ARBA00022837"/>
    </source>
</evidence>
<keyword evidence="6 17" id="KW-0378">Hydrolase</keyword>
<feature type="disulfide bond" evidence="14">
    <location>
        <begin position="177"/>
        <end position="191"/>
    </location>
</feature>
<feature type="disulfide bond" evidence="14">
    <location>
        <begin position="52"/>
        <end position="58"/>
    </location>
</feature>
<dbReference type="SMART" id="SM00642">
    <property type="entry name" value="Aamy"/>
    <property type="match status" value="1"/>
</dbReference>
<evidence type="ECO:0000256" key="2">
    <source>
        <dbReference type="ARBA" id="ARBA00001913"/>
    </source>
</evidence>
<name>A0A319ET73_9EURO</name>
<evidence type="ECO:0000256" key="17">
    <source>
        <dbReference type="RuleBase" id="RU361134"/>
    </source>
</evidence>
<dbReference type="PIRSF" id="PIRSF001024">
    <property type="entry name" value="Alph-amyl_fung"/>
    <property type="match status" value="1"/>
</dbReference>
<evidence type="ECO:0000256" key="9">
    <source>
        <dbReference type="ARBA" id="ARBA00023180"/>
    </source>
</evidence>
<evidence type="ECO:0000256" key="15">
    <source>
        <dbReference type="PIRSR" id="PIRSR001024-5"/>
    </source>
</evidence>
<dbReference type="InterPro" id="IPR013780">
    <property type="entry name" value="Glyco_hydro_b"/>
</dbReference>
<feature type="active site" description="Proton donor" evidence="12">
    <location>
        <position position="257"/>
    </location>
</feature>
<dbReference type="GO" id="GO:0005509">
    <property type="term" value="F:calcium ion binding"/>
    <property type="evidence" value="ECO:0007669"/>
    <property type="project" value="InterPro"/>
</dbReference>
<evidence type="ECO:0000256" key="5">
    <source>
        <dbReference type="ARBA" id="ARBA00022723"/>
    </source>
</evidence>
<feature type="signal peptide" evidence="19">
    <location>
        <begin position="1"/>
        <end position="20"/>
    </location>
</feature>
<evidence type="ECO:0000259" key="20">
    <source>
        <dbReference type="SMART" id="SM00642"/>
    </source>
</evidence>
<dbReference type="Proteomes" id="UP000247810">
    <property type="component" value="Unassembled WGS sequence"/>
</dbReference>
<dbReference type="PANTHER" id="PTHR10357:SF208">
    <property type="entry name" value="ALPHA-AMYLASE"/>
    <property type="match status" value="1"/>
</dbReference>
<dbReference type="VEuPathDB" id="FungiDB:BO71DRAFT_419537"/>
<dbReference type="InterPro" id="IPR006046">
    <property type="entry name" value="Alpha_amylase"/>
</dbReference>
<feature type="binding site" evidence="15">
    <location>
        <position position="319"/>
    </location>
    <ligand>
        <name>substrate</name>
    </ligand>
</feature>
<dbReference type="OrthoDB" id="204980at2759"/>
<dbReference type="FunFam" id="3.20.20.80:FF:000120">
    <property type="entry name" value="Alpha-amylase A"/>
    <property type="match status" value="1"/>
</dbReference>
<evidence type="ECO:0000256" key="16">
    <source>
        <dbReference type="RuleBase" id="RU003615"/>
    </source>
</evidence>
<feature type="compositionally biased region" description="Polar residues" evidence="18">
    <location>
        <begin position="506"/>
        <end position="518"/>
    </location>
</feature>
<evidence type="ECO:0000313" key="22">
    <source>
        <dbReference type="Proteomes" id="UP000247810"/>
    </source>
</evidence>
<keyword evidence="8 14" id="KW-1015">Disulfide bond</keyword>
<evidence type="ECO:0000256" key="3">
    <source>
        <dbReference type="ARBA" id="ARBA00008061"/>
    </source>
</evidence>
<feature type="active site" description="Nucleophile" evidence="12">
    <location>
        <position position="233"/>
    </location>
</feature>
<evidence type="ECO:0000256" key="8">
    <source>
        <dbReference type="ARBA" id="ARBA00023157"/>
    </source>
</evidence>
<dbReference type="EMBL" id="KZ825876">
    <property type="protein sequence ID" value="PYH94222.1"/>
    <property type="molecule type" value="Genomic_DNA"/>
</dbReference>
<dbReference type="SUPFAM" id="SSF51445">
    <property type="entry name" value="(Trans)glycosidases"/>
    <property type="match status" value="1"/>
</dbReference>
<accession>A0A319ET73</accession>
<comment type="similarity">
    <text evidence="3 16">Belongs to the glycosyl hydrolase 13 family.</text>
</comment>
<evidence type="ECO:0000256" key="6">
    <source>
        <dbReference type="ARBA" id="ARBA00022801"/>
    </source>
</evidence>
<comment type="cofactor">
    <cofactor evidence="2">
        <name>Ca(2+)</name>
        <dbReference type="ChEBI" id="CHEBI:29108"/>
    </cofactor>
</comment>
<evidence type="ECO:0000256" key="13">
    <source>
        <dbReference type="PIRSR" id="PIRSR001024-2"/>
    </source>
</evidence>
<feature type="binding site" evidence="15">
    <location>
        <position position="366"/>
    </location>
    <ligand>
        <name>substrate</name>
    </ligand>
</feature>
<dbReference type="PRINTS" id="PR00110">
    <property type="entry name" value="ALPHAAMYLASE"/>
</dbReference>
<dbReference type="GO" id="GO:0004556">
    <property type="term" value="F:alpha-amylase activity"/>
    <property type="evidence" value="ECO:0007669"/>
    <property type="project" value="UniProtKB-UniRule"/>
</dbReference>
<reference evidence="21 22" key="1">
    <citation type="submission" date="2018-02" db="EMBL/GenBank/DDBJ databases">
        <title>The genomes of Aspergillus section Nigri reveals drivers in fungal speciation.</title>
        <authorList>
            <consortium name="DOE Joint Genome Institute"/>
            <person name="Vesth T.C."/>
            <person name="Nybo J."/>
            <person name="Theobald S."/>
            <person name="Brandl J."/>
            <person name="Frisvad J.C."/>
            <person name="Nielsen K.F."/>
            <person name="Lyhne E.K."/>
            <person name="Kogle M.E."/>
            <person name="Kuo A."/>
            <person name="Riley R."/>
            <person name="Clum A."/>
            <person name="Nolan M."/>
            <person name="Lipzen A."/>
            <person name="Salamov A."/>
            <person name="Henrissat B."/>
            <person name="Wiebenga A."/>
            <person name="De vries R.P."/>
            <person name="Grigoriev I.V."/>
            <person name="Mortensen U.H."/>
            <person name="Andersen M.R."/>
            <person name="Baker S.E."/>
        </authorList>
    </citation>
    <scope>NUCLEOTIDE SEQUENCE [LARGE SCALE GENOMIC DNA]</scope>
    <source>
        <strain evidence="21 22">CBS 707.79</strain>
    </source>
</reference>
<keyword evidence="9" id="KW-0325">Glycoprotein</keyword>
<dbReference type="PANTHER" id="PTHR10357">
    <property type="entry name" value="ALPHA-AMYLASE FAMILY MEMBER"/>
    <property type="match status" value="1"/>
</dbReference>
<dbReference type="Gene3D" id="3.20.20.80">
    <property type="entry name" value="Glycosidases"/>
    <property type="match status" value="1"/>
</dbReference>
<feature type="binding site" evidence="15">
    <location>
        <position position="231"/>
    </location>
    <ligand>
        <name>substrate</name>
    </ligand>
</feature>
<dbReference type="STRING" id="1448320.A0A319ET73"/>
<feature type="disulfide bond" evidence="14">
    <location>
        <begin position="461"/>
        <end position="496"/>
    </location>
</feature>
<dbReference type="Pfam" id="PF09260">
    <property type="entry name" value="A_amylase_dom_C"/>
    <property type="match status" value="1"/>
</dbReference>
<evidence type="ECO:0000256" key="12">
    <source>
        <dbReference type="PIRSR" id="PIRSR001024-1"/>
    </source>
</evidence>
<feature type="binding site" evidence="15">
    <location>
        <position position="103"/>
    </location>
    <ligand>
        <name>substrate</name>
    </ligand>
</feature>
<evidence type="ECO:0000256" key="19">
    <source>
        <dbReference type="SAM" id="SignalP"/>
    </source>
</evidence>
<dbReference type="GO" id="GO:0016052">
    <property type="term" value="P:carbohydrate catabolic process"/>
    <property type="evidence" value="ECO:0007669"/>
    <property type="project" value="InterPro"/>
</dbReference>
<keyword evidence="5" id="KW-0479">Metal-binding</keyword>